<dbReference type="Proteomes" id="UP000288716">
    <property type="component" value="Unassembled WGS sequence"/>
</dbReference>
<dbReference type="GO" id="GO:0005737">
    <property type="term" value="C:cytoplasm"/>
    <property type="evidence" value="ECO:0007669"/>
    <property type="project" value="TreeGrafter"/>
</dbReference>
<dbReference type="Gene3D" id="1.20.1050.10">
    <property type="match status" value="1"/>
</dbReference>
<dbReference type="VEuPathDB" id="VectorBase:LDEU012120"/>
<dbReference type="SUPFAM" id="SSF47616">
    <property type="entry name" value="GST C-terminal domain-like"/>
    <property type="match status" value="1"/>
</dbReference>
<sequence length="96" mass="11641">MELKFRSTRFIGGNDYPSFVDYLIWPWIERLPAVIAIIRKERNWQKYLSSKYPLLVKYMLAMYEDNTVKSIAFNDEIHEEFLLFRMKLTRGDKLDI</sequence>
<proteinExistence type="predicted"/>
<keyword evidence="2" id="KW-1185">Reference proteome</keyword>
<evidence type="ECO:0000313" key="1">
    <source>
        <dbReference type="EMBL" id="RWS19920.1"/>
    </source>
</evidence>
<protein>
    <submittedName>
        <fullName evidence="1">Glutathione S transferase O3-like protein</fullName>
    </submittedName>
</protein>
<dbReference type="GO" id="GO:0004364">
    <property type="term" value="F:glutathione transferase activity"/>
    <property type="evidence" value="ECO:0007669"/>
    <property type="project" value="TreeGrafter"/>
</dbReference>
<reference evidence="1 2" key="1">
    <citation type="journal article" date="2018" name="Gigascience">
        <title>Genomes of trombidid mites reveal novel predicted allergens and laterally-transferred genes associated with secondary metabolism.</title>
        <authorList>
            <person name="Dong X."/>
            <person name="Chaisiri K."/>
            <person name="Xia D."/>
            <person name="Armstrong S.D."/>
            <person name="Fang Y."/>
            <person name="Donnelly M.J."/>
            <person name="Kadowaki T."/>
            <person name="McGarry J.W."/>
            <person name="Darby A.C."/>
            <person name="Makepeace B.L."/>
        </authorList>
    </citation>
    <scope>NUCLEOTIDE SEQUENCE [LARGE SCALE GENOMIC DNA]</scope>
    <source>
        <strain evidence="1">UoL-UT</strain>
    </source>
</reference>
<name>A0A443RXD6_9ACAR</name>
<dbReference type="AlphaFoldDB" id="A0A443RXD6"/>
<keyword evidence="1" id="KW-0808">Transferase</keyword>
<dbReference type="InterPro" id="IPR036282">
    <property type="entry name" value="Glutathione-S-Trfase_C_sf"/>
</dbReference>
<dbReference type="EMBL" id="NCKV01021584">
    <property type="protein sequence ID" value="RWS19920.1"/>
    <property type="molecule type" value="Genomic_DNA"/>
</dbReference>
<dbReference type="GO" id="GO:0045174">
    <property type="term" value="F:glutathione dehydrogenase (ascorbate) activity"/>
    <property type="evidence" value="ECO:0007669"/>
    <property type="project" value="TreeGrafter"/>
</dbReference>
<organism evidence="1 2">
    <name type="scientific">Leptotrombidium deliense</name>
    <dbReference type="NCBI Taxonomy" id="299467"/>
    <lineage>
        <taxon>Eukaryota</taxon>
        <taxon>Metazoa</taxon>
        <taxon>Ecdysozoa</taxon>
        <taxon>Arthropoda</taxon>
        <taxon>Chelicerata</taxon>
        <taxon>Arachnida</taxon>
        <taxon>Acari</taxon>
        <taxon>Acariformes</taxon>
        <taxon>Trombidiformes</taxon>
        <taxon>Prostigmata</taxon>
        <taxon>Anystina</taxon>
        <taxon>Parasitengona</taxon>
        <taxon>Trombiculoidea</taxon>
        <taxon>Trombiculidae</taxon>
        <taxon>Leptotrombidium</taxon>
    </lineage>
</organism>
<gene>
    <name evidence="1" type="ORF">B4U80_14350</name>
</gene>
<evidence type="ECO:0000313" key="2">
    <source>
        <dbReference type="Proteomes" id="UP000288716"/>
    </source>
</evidence>
<dbReference type="PANTHER" id="PTHR43968:SF6">
    <property type="entry name" value="GLUTATHIONE S-TRANSFERASE OMEGA"/>
    <property type="match status" value="1"/>
</dbReference>
<comment type="caution">
    <text evidence="1">The sequence shown here is derived from an EMBL/GenBank/DDBJ whole genome shotgun (WGS) entry which is preliminary data.</text>
</comment>
<accession>A0A443RXD6</accession>
<dbReference type="OrthoDB" id="6505778at2759"/>
<dbReference type="PANTHER" id="PTHR43968">
    <property type="match status" value="1"/>
</dbReference>
<dbReference type="GO" id="GO:0006749">
    <property type="term" value="P:glutathione metabolic process"/>
    <property type="evidence" value="ECO:0007669"/>
    <property type="project" value="TreeGrafter"/>
</dbReference>
<dbReference type="STRING" id="299467.A0A443RXD6"/>
<dbReference type="InterPro" id="IPR050983">
    <property type="entry name" value="GST_Omega/HSP26"/>
</dbReference>